<evidence type="ECO:0000313" key="5">
    <source>
        <dbReference type="Proteomes" id="UP000471152"/>
    </source>
</evidence>
<gene>
    <name evidence="3" type="ORF">G3R41_06390</name>
    <name evidence="2" type="ORF">GCU67_06390</name>
</gene>
<dbReference type="AlphaFoldDB" id="A0A6P0ESV3"/>
<comment type="caution">
    <text evidence="2">The sequence shown here is derived from an EMBL/GenBank/DDBJ whole genome shotgun (WGS) entry which is preliminary data.</text>
</comment>
<feature type="compositionally biased region" description="Basic and acidic residues" evidence="1">
    <location>
        <begin position="1"/>
        <end position="16"/>
    </location>
</feature>
<feature type="compositionally biased region" description="Pro residues" evidence="1">
    <location>
        <begin position="94"/>
        <end position="104"/>
    </location>
</feature>
<name>A0A6P0ESV3_9ACTN</name>
<keyword evidence="4" id="KW-1185">Reference proteome</keyword>
<sequence>MSSPRDGDGDGFEDGRPAGWQEPSHLGGDPAPGEPVPGEPTSSDPAPRDATGPVPPGGTGSTGSTAADGAGWQPAGWDLPAVEPDRPGLQSAPAPAPAPAPWPADEPVTKDDPDAGRPRRGLGGLFGGRSRADDVPKGPADDDRPDDELQQPDQGPALDPTDPFGTLQWARQWGWVPSDGTSPQDAELVPLLQSSPVRPGREDRPSRVLRGRGDGLDLVAFDIASPVGRSWVSTHAVTAAPVLGAVPTFRLSPARLWRHGTAGMLQIPSPDPEFDRRWLLMAVEDSPQVRRLVADPLVRQSLLGTDDGDELWSAAGFVAAVRPDPNRPQLIEHHARLLAAIAGALAAAG</sequence>
<feature type="compositionally biased region" description="Low complexity" evidence="1">
    <location>
        <begin position="62"/>
        <end position="71"/>
    </location>
</feature>
<organism evidence="2 4">
    <name type="scientific">Modestobacter muralis</name>
    <dbReference type="NCBI Taxonomy" id="1608614"/>
    <lineage>
        <taxon>Bacteria</taxon>
        <taxon>Bacillati</taxon>
        <taxon>Actinomycetota</taxon>
        <taxon>Actinomycetes</taxon>
        <taxon>Geodermatophilales</taxon>
        <taxon>Geodermatophilaceae</taxon>
        <taxon>Modestobacter</taxon>
    </lineage>
</organism>
<reference evidence="2 4" key="1">
    <citation type="submission" date="2020-01" db="EMBL/GenBank/DDBJ databases">
        <title>the WGS Modestobacter muralis CPCC 204518.</title>
        <authorList>
            <person name="Jiang Z."/>
        </authorList>
    </citation>
    <scope>NUCLEOTIDE SEQUENCE [LARGE SCALE GENOMIC DNA]</scope>
    <source>
        <strain evidence="2 4">DSM 100205</strain>
    </source>
</reference>
<feature type="compositionally biased region" description="Basic and acidic residues" evidence="1">
    <location>
        <begin position="130"/>
        <end position="142"/>
    </location>
</feature>
<dbReference type="Proteomes" id="UP000471152">
    <property type="component" value="Unassembled WGS sequence"/>
</dbReference>
<evidence type="ECO:0000313" key="3">
    <source>
        <dbReference type="EMBL" id="NEN50573.1"/>
    </source>
</evidence>
<dbReference type="EMBL" id="JAAGWB010000013">
    <property type="protein sequence ID" value="NEN50573.1"/>
    <property type="molecule type" value="Genomic_DNA"/>
</dbReference>
<feature type="compositionally biased region" description="Basic and acidic residues" evidence="1">
    <location>
        <begin position="107"/>
        <end position="117"/>
    </location>
</feature>
<proteinExistence type="predicted"/>
<dbReference type="Proteomes" id="UP000468828">
    <property type="component" value="Unassembled WGS sequence"/>
</dbReference>
<evidence type="ECO:0000256" key="1">
    <source>
        <dbReference type="SAM" id="MobiDB-lite"/>
    </source>
</evidence>
<dbReference type="EMBL" id="JAAGWH010000013">
    <property type="protein sequence ID" value="NEK93806.1"/>
    <property type="molecule type" value="Genomic_DNA"/>
</dbReference>
<dbReference type="RefSeq" id="WP_163610204.1">
    <property type="nucleotide sequence ID" value="NZ_JAAGWB010000013.1"/>
</dbReference>
<accession>A0A6P0ESV3</accession>
<reference evidence="3 5" key="2">
    <citation type="submission" date="2020-02" db="EMBL/GenBank/DDBJ databases">
        <title>The WGS of Modestobacter muralis DSM 100205.</title>
        <authorList>
            <person name="Jiang Z."/>
        </authorList>
    </citation>
    <scope>NUCLEOTIDE SEQUENCE [LARGE SCALE GENOMIC DNA]</scope>
    <source>
        <strain evidence="3 5">DSM 100205</strain>
    </source>
</reference>
<evidence type="ECO:0000313" key="2">
    <source>
        <dbReference type="EMBL" id="NEK93806.1"/>
    </source>
</evidence>
<protein>
    <submittedName>
        <fullName evidence="2">Uncharacterized protein</fullName>
    </submittedName>
</protein>
<feature type="region of interest" description="Disordered" evidence="1">
    <location>
        <begin position="1"/>
        <end position="165"/>
    </location>
</feature>
<evidence type="ECO:0000313" key="4">
    <source>
        <dbReference type="Proteomes" id="UP000468828"/>
    </source>
</evidence>